<evidence type="ECO:0000313" key="2">
    <source>
        <dbReference type="Proteomes" id="UP000027222"/>
    </source>
</evidence>
<dbReference type="Proteomes" id="UP000027222">
    <property type="component" value="Unassembled WGS sequence"/>
</dbReference>
<organism evidence="1 2">
    <name type="scientific">Galerina marginata (strain CBS 339.88)</name>
    <dbReference type="NCBI Taxonomy" id="685588"/>
    <lineage>
        <taxon>Eukaryota</taxon>
        <taxon>Fungi</taxon>
        <taxon>Dikarya</taxon>
        <taxon>Basidiomycota</taxon>
        <taxon>Agaricomycotina</taxon>
        <taxon>Agaricomycetes</taxon>
        <taxon>Agaricomycetidae</taxon>
        <taxon>Agaricales</taxon>
        <taxon>Agaricineae</taxon>
        <taxon>Strophariaceae</taxon>
        <taxon>Galerina</taxon>
    </lineage>
</organism>
<dbReference type="OrthoDB" id="2963168at2759"/>
<proteinExistence type="predicted"/>
<protein>
    <recommendedName>
        <fullName evidence="3">Heat shock 70 kDa protein 12A</fullName>
    </recommendedName>
</protein>
<dbReference type="HOGENOM" id="CLU_009958_4_2_1"/>
<dbReference type="PANTHER" id="PTHR14187">
    <property type="entry name" value="ALPHA KINASE/ELONGATION FACTOR 2 KINASE"/>
    <property type="match status" value="1"/>
</dbReference>
<dbReference type="PANTHER" id="PTHR14187:SF5">
    <property type="entry name" value="HEAT SHOCK 70 KDA PROTEIN 12A"/>
    <property type="match status" value="1"/>
</dbReference>
<evidence type="ECO:0008006" key="3">
    <source>
        <dbReference type="Google" id="ProtNLM"/>
    </source>
</evidence>
<dbReference type="EMBL" id="KL142400">
    <property type="protein sequence ID" value="KDR69815.1"/>
    <property type="molecule type" value="Genomic_DNA"/>
</dbReference>
<name>A0A067SFV1_GALM3</name>
<keyword evidence="2" id="KW-1185">Reference proteome</keyword>
<evidence type="ECO:0000313" key="1">
    <source>
        <dbReference type="EMBL" id="KDR69815.1"/>
    </source>
</evidence>
<sequence length="636" mass="70950">MAARAAYRGPRRKLVLAFDVGTTYSGISYSVLDPGQVPEIKGVTRFPAHEHISGASKIPTIIYYDRLGKVRAVGAEAMREGIYEMAEEEQWIKAEWFKQHLRSKVGAGKHVTNEIPPLPLNKTVVEVFADFLKYLFECASSYIQDTHANGPAVWTSVKDQIDFVLSHPNGWEGTQQSEMRKAAVLAGLIPDNVSGHARLSFVTEGEASLHFSIQNGLPAGAMKKGDGVVIVDAGGGTIDVSSYSKSTQAAKDSFDEVAAPQCHFHGSVFVSIHARLFLDNFLADSPFADDIDHIVRCFDKTTKLRFRNAEEPQYVKFGSTRDNDPKYNIRFGQLKLLGSDVAMFFEPSVDCIVKAVLEQRKTAHKPISHVVLVGGFAASDWLYNKVHDALAKSQLNILRPENHVNKAVSDGAISFYLDHFVRTRVSKITYGNFCHIPFDAAQPDHQQRVAKTFISVSGNKRISDSFDVILPKNTQVSEAKEFRKSYFRESESKNEFKGASFSVWCYRGSVPDPRWKDVDTKNYTKLCTIEVDLSYLPLAPRSKPGSGSTYYRLDYDIVLLFGLTELKAQVAWKENVGLSYQVYLTLLIGSFCEHLGCRKAVSPMILVACFADFFLFFVCRSATKIVYDPDTTNDTP</sequence>
<dbReference type="CDD" id="cd10170">
    <property type="entry name" value="ASKHA_NBD_HSP70"/>
    <property type="match status" value="1"/>
</dbReference>
<dbReference type="Gene3D" id="3.30.420.40">
    <property type="match status" value="1"/>
</dbReference>
<dbReference type="AlphaFoldDB" id="A0A067SFV1"/>
<dbReference type="SUPFAM" id="SSF53067">
    <property type="entry name" value="Actin-like ATPase domain"/>
    <property type="match status" value="2"/>
</dbReference>
<dbReference type="STRING" id="685588.A0A067SFV1"/>
<gene>
    <name evidence="1" type="ORF">GALMADRAFT_910642</name>
</gene>
<accession>A0A067SFV1</accession>
<reference evidence="2" key="1">
    <citation type="journal article" date="2014" name="Proc. Natl. Acad. Sci. U.S.A.">
        <title>Extensive sampling of basidiomycete genomes demonstrates inadequacy of the white-rot/brown-rot paradigm for wood decay fungi.</title>
        <authorList>
            <person name="Riley R."/>
            <person name="Salamov A.A."/>
            <person name="Brown D.W."/>
            <person name="Nagy L.G."/>
            <person name="Floudas D."/>
            <person name="Held B.W."/>
            <person name="Levasseur A."/>
            <person name="Lombard V."/>
            <person name="Morin E."/>
            <person name="Otillar R."/>
            <person name="Lindquist E.A."/>
            <person name="Sun H."/>
            <person name="LaButti K.M."/>
            <person name="Schmutz J."/>
            <person name="Jabbour D."/>
            <person name="Luo H."/>
            <person name="Baker S.E."/>
            <person name="Pisabarro A.G."/>
            <person name="Walton J.D."/>
            <person name="Blanchette R.A."/>
            <person name="Henrissat B."/>
            <person name="Martin F."/>
            <person name="Cullen D."/>
            <person name="Hibbett D.S."/>
            <person name="Grigoriev I.V."/>
        </authorList>
    </citation>
    <scope>NUCLEOTIDE SEQUENCE [LARGE SCALE GENOMIC DNA]</scope>
    <source>
        <strain evidence="2">CBS 339.88</strain>
    </source>
</reference>
<dbReference type="InterPro" id="IPR043129">
    <property type="entry name" value="ATPase_NBD"/>
</dbReference>